<feature type="transmembrane region" description="Helical" evidence="2">
    <location>
        <begin position="199"/>
        <end position="221"/>
    </location>
</feature>
<dbReference type="PANTHER" id="PTHR34219:SF3">
    <property type="entry name" value="BLL7967 PROTEIN"/>
    <property type="match status" value="1"/>
</dbReference>
<feature type="region of interest" description="Disordered" evidence="1">
    <location>
        <begin position="242"/>
        <end position="263"/>
    </location>
</feature>
<feature type="transmembrane region" description="Helical" evidence="2">
    <location>
        <begin position="363"/>
        <end position="384"/>
    </location>
</feature>
<protein>
    <submittedName>
        <fullName evidence="3">PepSY domain-containing protein</fullName>
    </submittedName>
</protein>
<gene>
    <name evidence="3" type="ORF">FDV58_06695</name>
</gene>
<evidence type="ECO:0000256" key="1">
    <source>
        <dbReference type="SAM" id="MobiDB-lite"/>
    </source>
</evidence>
<dbReference type="Proteomes" id="UP000305095">
    <property type="component" value="Unassembled WGS sequence"/>
</dbReference>
<dbReference type="EMBL" id="SZZP01000003">
    <property type="protein sequence ID" value="TKV82995.1"/>
    <property type="molecule type" value="Genomic_DNA"/>
</dbReference>
<organism evidence="3 4">
    <name type="scientific">Bradyrhizobium elkanii</name>
    <dbReference type="NCBI Taxonomy" id="29448"/>
    <lineage>
        <taxon>Bacteria</taxon>
        <taxon>Pseudomonadati</taxon>
        <taxon>Pseudomonadota</taxon>
        <taxon>Alphaproteobacteria</taxon>
        <taxon>Hyphomicrobiales</taxon>
        <taxon>Nitrobacteraceae</taxon>
        <taxon>Bradyrhizobium</taxon>
    </lineage>
</organism>
<dbReference type="RefSeq" id="WP_137477319.1">
    <property type="nucleotide sequence ID" value="NZ_SZZP01000003.1"/>
</dbReference>
<dbReference type="InterPro" id="IPR005625">
    <property type="entry name" value="PepSY-ass_TM"/>
</dbReference>
<accession>A0A4V6CY47</accession>
<comment type="caution">
    <text evidence="3">The sequence shown here is derived from an EMBL/GenBank/DDBJ whole genome shotgun (WGS) entry which is preliminary data.</text>
</comment>
<feature type="transmembrane region" description="Helical" evidence="2">
    <location>
        <begin position="151"/>
        <end position="169"/>
    </location>
</feature>
<dbReference type="PANTHER" id="PTHR34219">
    <property type="entry name" value="IRON-REGULATED INNER MEMBRANE PROTEIN-RELATED"/>
    <property type="match status" value="1"/>
</dbReference>
<reference evidence="3 4" key="1">
    <citation type="submission" date="2019-05" db="EMBL/GenBank/DDBJ databases">
        <title>Draft Genome of Bradyrhizobium elkanii strain SEMIA 938, Used in Commercial Inoculants for Lupinus spp. in Brazil.</title>
        <authorList>
            <person name="Hungria M."/>
            <person name="Delamuta J.R.M."/>
            <person name="Ribeiro R.A."/>
            <person name="Nogueira M.A."/>
        </authorList>
    </citation>
    <scope>NUCLEOTIDE SEQUENCE [LARGE SCALE GENOMIC DNA]</scope>
    <source>
        <strain evidence="3 4">Semia 938</strain>
    </source>
</reference>
<sequence length="404" mass="44216">MSDVWLPIKAALLQVHSLVGLVLALLWAVVGLTGVTMAFEDEIEASLNSQMMRVEASAARRLTPDELIARLAAAGDFGRVSAVTMSSDPSAAARIRFARSEGGTRPSSVYVDPYDGHVLGSPRGEDFFATVRKLHRWLLLPGDGNGIGRKITGAAAICLIVMLITGLVLRWPRRARSVKTWLKPNLGLRGRGLHRSLHAVIGTWVLPVYLVMTLTGLWYSFEWYKTGADWLFARPQATAAAMQSKPPRGGATPESKAEAKTERKAEAKPLAFDQVWSAFLQQENNSYGRALMTLPAGAGTAVRVRSWPRDSTLESVRDEFRIDALTGRVISSDRYADKTFGERVLASVLDIHRGAILGWPGKLAFMLAAAMMPLFAVTGLLLYLSRRKHRRLARQPVGHLVPGA</sequence>
<evidence type="ECO:0000256" key="2">
    <source>
        <dbReference type="SAM" id="Phobius"/>
    </source>
</evidence>
<dbReference type="Pfam" id="PF03929">
    <property type="entry name" value="PepSY_TM"/>
    <property type="match status" value="1"/>
</dbReference>
<feature type="transmembrane region" description="Helical" evidence="2">
    <location>
        <begin position="12"/>
        <end position="39"/>
    </location>
</feature>
<evidence type="ECO:0000313" key="3">
    <source>
        <dbReference type="EMBL" id="TKV82995.1"/>
    </source>
</evidence>
<keyword evidence="2" id="KW-0472">Membrane</keyword>
<dbReference type="AlphaFoldDB" id="A0A4V6CY47"/>
<keyword evidence="2" id="KW-0812">Transmembrane</keyword>
<evidence type="ECO:0000313" key="4">
    <source>
        <dbReference type="Proteomes" id="UP000305095"/>
    </source>
</evidence>
<keyword evidence="2" id="KW-1133">Transmembrane helix</keyword>
<proteinExistence type="predicted"/>
<name>A0A4V6CY47_BRAEL</name>